<dbReference type="EMBL" id="FO681348">
    <property type="protein sequence ID" value="CCV65481.1"/>
    <property type="molecule type" value="Genomic_DNA"/>
</dbReference>
<feature type="transmembrane region" description="Helical" evidence="7">
    <location>
        <begin position="195"/>
        <end position="220"/>
    </location>
</feature>
<keyword evidence="10" id="KW-1185">Reference proteome</keyword>
<dbReference type="OrthoDB" id="9771544at2"/>
<dbReference type="InterPro" id="IPR035906">
    <property type="entry name" value="MetI-like_sf"/>
</dbReference>
<evidence type="ECO:0000256" key="3">
    <source>
        <dbReference type="ARBA" id="ARBA00022475"/>
    </source>
</evidence>
<accession>U4KMU9</accession>
<dbReference type="Gene3D" id="1.10.3720.10">
    <property type="entry name" value="MetI-like"/>
    <property type="match status" value="1"/>
</dbReference>
<feature type="domain" description="ABC transmembrane type-1" evidence="8">
    <location>
        <begin position="85"/>
        <end position="276"/>
    </location>
</feature>
<evidence type="ECO:0000256" key="7">
    <source>
        <dbReference type="RuleBase" id="RU363032"/>
    </source>
</evidence>
<dbReference type="InterPro" id="IPR000515">
    <property type="entry name" value="MetI-like"/>
</dbReference>
<dbReference type="GO" id="GO:0055085">
    <property type="term" value="P:transmembrane transport"/>
    <property type="evidence" value="ECO:0007669"/>
    <property type="project" value="InterPro"/>
</dbReference>
<dbReference type="SUPFAM" id="SSF161098">
    <property type="entry name" value="MetI-like"/>
    <property type="match status" value="1"/>
</dbReference>
<dbReference type="RefSeq" id="WP_030004340.1">
    <property type="nucleotide sequence ID" value="NC_022549.1"/>
</dbReference>
<dbReference type="GO" id="GO:0005886">
    <property type="term" value="C:plasma membrane"/>
    <property type="evidence" value="ECO:0007669"/>
    <property type="project" value="UniProtKB-SubCell"/>
</dbReference>
<feature type="transmembrane region" description="Helical" evidence="7">
    <location>
        <begin position="122"/>
        <end position="141"/>
    </location>
</feature>
<evidence type="ECO:0000256" key="4">
    <source>
        <dbReference type="ARBA" id="ARBA00022692"/>
    </source>
</evidence>
<feature type="transmembrane region" description="Helical" evidence="7">
    <location>
        <begin position="252"/>
        <end position="276"/>
    </location>
</feature>
<keyword evidence="3" id="KW-1003">Cell membrane</keyword>
<evidence type="ECO:0000313" key="10">
    <source>
        <dbReference type="Proteomes" id="UP000032737"/>
    </source>
</evidence>
<feature type="transmembrane region" description="Helical" evidence="7">
    <location>
        <begin position="84"/>
        <end position="110"/>
    </location>
</feature>
<evidence type="ECO:0000256" key="2">
    <source>
        <dbReference type="ARBA" id="ARBA00022448"/>
    </source>
</evidence>
<reference evidence="9 10" key="1">
    <citation type="journal article" date="2013" name="J. Mol. Microbiol. Biotechnol.">
        <title>Analysis of the Complete Genomes of Acholeplasma brassicae , A. palmae and A. laidlawii and Their Comparison to the Obligate Parasites from ' Candidatus Phytoplasma'.</title>
        <authorList>
            <person name="Kube M."/>
            <person name="Siewert C."/>
            <person name="Migdoll A.M."/>
            <person name="Duduk B."/>
            <person name="Holz S."/>
            <person name="Rabus R."/>
            <person name="Seemuller E."/>
            <person name="Mitrovic J."/>
            <person name="Muller I."/>
            <person name="Buttner C."/>
            <person name="Reinhardt R."/>
        </authorList>
    </citation>
    <scope>NUCLEOTIDE SEQUENCE [LARGE SCALE GENOMIC DNA]</scope>
    <source>
        <strain evidence="10">0502</strain>
    </source>
</reference>
<dbReference type="PANTHER" id="PTHR43744">
    <property type="entry name" value="ABC TRANSPORTER PERMEASE PROTEIN MG189-RELATED-RELATED"/>
    <property type="match status" value="1"/>
</dbReference>
<dbReference type="CDD" id="cd06261">
    <property type="entry name" value="TM_PBP2"/>
    <property type="match status" value="1"/>
</dbReference>
<dbReference type="KEGG" id="abra:BN85304600"/>
<protein>
    <submittedName>
        <fullName evidence="9">Putative sugar ABC transporter, permease</fullName>
    </submittedName>
</protein>
<keyword evidence="5 7" id="KW-1133">Transmembrane helix</keyword>
<evidence type="ECO:0000256" key="1">
    <source>
        <dbReference type="ARBA" id="ARBA00004651"/>
    </source>
</evidence>
<dbReference type="Pfam" id="PF00528">
    <property type="entry name" value="BPD_transp_1"/>
    <property type="match status" value="1"/>
</dbReference>
<comment type="subcellular location">
    <subcellularLocation>
        <location evidence="1 7">Cell membrane</location>
        <topology evidence="1 7">Multi-pass membrane protein</topology>
    </subcellularLocation>
</comment>
<dbReference type="HOGENOM" id="CLU_016047_1_1_14"/>
<dbReference type="PROSITE" id="PS50928">
    <property type="entry name" value="ABC_TM1"/>
    <property type="match status" value="1"/>
</dbReference>
<sequence>MAAFKGTKINPQSFHVSQIKFLIILIPVAVIMALPIVYIFNHAFKPLNELFAWPPRFFVINPTTKNFRDLFAVTSTTGIPMSRYLFNSVVITFVTVVLSIVISSLAGFALSKLDFKIKRPLMLANNIALMFVGSAVIIPRYLVIERLGLIDTFWVHILPGLAIPVGLFLIKQFIDQIPKDLIEASRIDGASDIRIYFTIILPLIKPAIATIAIVSFQGVWNNTETSMNYINNESLKTFAFYMSTLTTTSNTVAGQGMAAAASLIMFIPNLVIFIFLQKNVMNTMAHSGIK</sequence>
<organism evidence="9 10">
    <name type="scientific">Acholeplasma brassicae</name>
    <dbReference type="NCBI Taxonomy" id="61635"/>
    <lineage>
        <taxon>Bacteria</taxon>
        <taxon>Bacillati</taxon>
        <taxon>Mycoplasmatota</taxon>
        <taxon>Mollicutes</taxon>
        <taxon>Acholeplasmatales</taxon>
        <taxon>Acholeplasmataceae</taxon>
        <taxon>Acholeplasma</taxon>
    </lineage>
</organism>
<evidence type="ECO:0000259" key="8">
    <source>
        <dbReference type="PROSITE" id="PS50928"/>
    </source>
</evidence>
<name>U4KMU9_9MOLU</name>
<evidence type="ECO:0000256" key="6">
    <source>
        <dbReference type="ARBA" id="ARBA00023136"/>
    </source>
</evidence>
<keyword evidence="2 7" id="KW-0813">Transport</keyword>
<evidence type="ECO:0000256" key="5">
    <source>
        <dbReference type="ARBA" id="ARBA00022989"/>
    </source>
</evidence>
<dbReference type="Proteomes" id="UP000032737">
    <property type="component" value="Chromosome"/>
</dbReference>
<dbReference type="AlphaFoldDB" id="U4KMU9"/>
<dbReference type="STRING" id="61635.BN85304600"/>
<keyword evidence="6 7" id="KW-0472">Membrane</keyword>
<evidence type="ECO:0000313" key="9">
    <source>
        <dbReference type="EMBL" id="CCV65481.1"/>
    </source>
</evidence>
<comment type="similarity">
    <text evidence="7">Belongs to the binding-protein-dependent transport system permease family.</text>
</comment>
<proteinExistence type="inferred from homology"/>
<keyword evidence="4 7" id="KW-0812">Transmembrane</keyword>
<gene>
    <name evidence="9" type="ORF">BN85304600</name>
</gene>
<dbReference type="PANTHER" id="PTHR43744:SF1">
    <property type="entry name" value="BINDING-PROTEIN-DEPENDENT TRANSPORT SYSTEMS INNER MEMBRANE COMPONENT"/>
    <property type="match status" value="1"/>
</dbReference>
<feature type="transmembrane region" description="Helical" evidence="7">
    <location>
        <begin position="153"/>
        <end position="174"/>
    </location>
</feature>
<feature type="transmembrane region" description="Helical" evidence="7">
    <location>
        <begin position="21"/>
        <end position="40"/>
    </location>
</feature>